<dbReference type="PANTHER" id="PTHR31717">
    <property type="entry name" value="ZINC FINGER PROTEIN CONSTANS-LIKE 10"/>
    <property type="match status" value="1"/>
</dbReference>
<dbReference type="EMBL" id="BAABME010005095">
    <property type="protein sequence ID" value="GAA0164579.1"/>
    <property type="molecule type" value="Genomic_DNA"/>
</dbReference>
<evidence type="ECO:0000259" key="6">
    <source>
        <dbReference type="PROSITE" id="PS50119"/>
    </source>
</evidence>
<dbReference type="Proteomes" id="UP001454036">
    <property type="component" value="Unassembled WGS sequence"/>
</dbReference>
<dbReference type="AlphaFoldDB" id="A0AAV3QKM8"/>
<dbReference type="CDD" id="cd19821">
    <property type="entry name" value="Bbox1_BBX-like"/>
    <property type="match status" value="1"/>
</dbReference>
<evidence type="ECO:0000256" key="3">
    <source>
        <dbReference type="ARBA" id="ARBA00022833"/>
    </source>
</evidence>
<dbReference type="SMART" id="SM00336">
    <property type="entry name" value="BBOX"/>
    <property type="match status" value="2"/>
</dbReference>
<keyword evidence="3" id="KW-0862">Zinc</keyword>
<evidence type="ECO:0000256" key="5">
    <source>
        <dbReference type="SAM" id="MobiDB-lite"/>
    </source>
</evidence>
<dbReference type="InterPro" id="IPR000315">
    <property type="entry name" value="Znf_B-box"/>
</dbReference>
<accession>A0AAV3QKM8</accession>
<keyword evidence="8" id="KW-1185">Reference proteome</keyword>
<dbReference type="InterPro" id="IPR049808">
    <property type="entry name" value="CONSTANS-like_Bbox1"/>
</dbReference>
<evidence type="ECO:0000256" key="1">
    <source>
        <dbReference type="ARBA" id="ARBA00022723"/>
    </source>
</evidence>
<sequence length="381" mass="43085">MERNCDFCGRLRPAVFCEADAAHLCLPCDSMVHSANALSKRHPRILICELCRNHPAYARCTDHRKFMCRGCDDIYHDLSSEHKKKVISTYIGCPSAKELAEEWGFDLSDLESSTLFASPLNTNVGGDNVNVIRQLNSHIGGSSVVSSIESERSSVSEEYEVGSGNSHIKANKRGQQYNTSTVRQKDPDLRTLQMGEDSDRFSESDQEQVDASSTIDNTDWKMSDNDYQNVQHPDFPLEGNLDEGMTSKPYPSLLSQVDQLAQILNGDTFWHSKSPVQTNQHWSQNMQDLGICDELRRTNDLSMPDFDLTFQNYEEFFKGEEEPTSNDPSIHVTHSQEYSCNSTENESAIAIRRNRLCKTQRQEPVEGSDYCDTNDAMTHNI</sequence>
<proteinExistence type="predicted"/>
<gene>
    <name evidence="7" type="ORF">LIER_20177</name>
</gene>
<dbReference type="GO" id="GO:0008270">
    <property type="term" value="F:zinc ion binding"/>
    <property type="evidence" value="ECO:0007669"/>
    <property type="project" value="UniProtKB-KW"/>
</dbReference>
<feature type="compositionally biased region" description="Polar residues" evidence="5">
    <location>
        <begin position="173"/>
        <end position="182"/>
    </location>
</feature>
<feature type="domain" description="B box-type" evidence="6">
    <location>
        <begin position="1"/>
        <end position="47"/>
    </location>
</feature>
<dbReference type="PROSITE" id="PS50119">
    <property type="entry name" value="ZF_BBOX"/>
    <property type="match status" value="2"/>
</dbReference>
<dbReference type="PANTHER" id="PTHR31717:SF40">
    <property type="entry name" value="ZINC FINGER PROTEIN CONSTANS-LIKE 10"/>
    <property type="match status" value="1"/>
</dbReference>
<comment type="caution">
    <text evidence="7">The sequence shown here is derived from an EMBL/GenBank/DDBJ whole genome shotgun (WGS) entry which is preliminary data.</text>
</comment>
<reference evidence="7 8" key="1">
    <citation type="submission" date="2024-01" db="EMBL/GenBank/DDBJ databases">
        <title>The complete chloroplast genome sequence of Lithospermum erythrorhizon: insights into the phylogenetic relationship among Boraginaceae species and the maternal lineages of purple gromwells.</title>
        <authorList>
            <person name="Okada T."/>
            <person name="Watanabe K."/>
        </authorList>
    </citation>
    <scope>NUCLEOTIDE SEQUENCE [LARGE SCALE GENOMIC DNA]</scope>
</reference>
<keyword evidence="1" id="KW-0479">Metal-binding</keyword>
<evidence type="ECO:0000256" key="2">
    <source>
        <dbReference type="ARBA" id="ARBA00022771"/>
    </source>
</evidence>
<evidence type="ECO:0000256" key="4">
    <source>
        <dbReference type="PROSITE-ProRule" id="PRU00024"/>
    </source>
</evidence>
<keyword evidence="2 4" id="KW-0863">Zinc-finger</keyword>
<evidence type="ECO:0000313" key="8">
    <source>
        <dbReference type="Proteomes" id="UP001454036"/>
    </source>
</evidence>
<protein>
    <recommendedName>
        <fullName evidence="6">B box-type domain-containing protein</fullName>
    </recommendedName>
</protein>
<name>A0AAV3QKM8_LITER</name>
<evidence type="ECO:0000313" key="7">
    <source>
        <dbReference type="EMBL" id="GAA0164579.1"/>
    </source>
</evidence>
<organism evidence="7 8">
    <name type="scientific">Lithospermum erythrorhizon</name>
    <name type="common">Purple gromwell</name>
    <name type="synonym">Lithospermum officinale var. erythrorhizon</name>
    <dbReference type="NCBI Taxonomy" id="34254"/>
    <lineage>
        <taxon>Eukaryota</taxon>
        <taxon>Viridiplantae</taxon>
        <taxon>Streptophyta</taxon>
        <taxon>Embryophyta</taxon>
        <taxon>Tracheophyta</taxon>
        <taxon>Spermatophyta</taxon>
        <taxon>Magnoliopsida</taxon>
        <taxon>eudicotyledons</taxon>
        <taxon>Gunneridae</taxon>
        <taxon>Pentapetalae</taxon>
        <taxon>asterids</taxon>
        <taxon>lamiids</taxon>
        <taxon>Boraginales</taxon>
        <taxon>Boraginaceae</taxon>
        <taxon>Boraginoideae</taxon>
        <taxon>Lithospermeae</taxon>
        <taxon>Lithospermum</taxon>
    </lineage>
</organism>
<feature type="region of interest" description="Disordered" evidence="5">
    <location>
        <begin position="161"/>
        <end position="223"/>
    </location>
</feature>
<feature type="domain" description="B box-type" evidence="6">
    <location>
        <begin position="43"/>
        <end position="87"/>
    </location>
</feature>